<evidence type="ECO:0000313" key="1">
    <source>
        <dbReference type="EMBL" id="QKE93324.1"/>
    </source>
</evidence>
<dbReference type="AlphaFoldDB" id="A0A6M8HXN8"/>
<name>A0A6M8HXN8_9PROT</name>
<evidence type="ECO:0000313" key="2">
    <source>
        <dbReference type="Proteomes" id="UP000500767"/>
    </source>
</evidence>
<keyword evidence="2" id="KW-1185">Reference proteome</keyword>
<protein>
    <submittedName>
        <fullName evidence="1">Uncharacterized protein</fullName>
    </submittedName>
</protein>
<gene>
    <name evidence="1" type="ORF">HN018_24250</name>
</gene>
<dbReference type="RefSeq" id="WP_171837812.1">
    <property type="nucleotide sequence ID" value="NZ_CP053710.1"/>
</dbReference>
<accession>A0A6M8HXN8</accession>
<sequence>MEVSLSRAADESCMASARRWRTEAEVLRDHATASYLTPSQSASLRREAETADRQAQWWLSALERH</sequence>
<organism evidence="1 2">
    <name type="scientific">Lichenicola cladoniae</name>
    <dbReference type="NCBI Taxonomy" id="1484109"/>
    <lineage>
        <taxon>Bacteria</taxon>
        <taxon>Pseudomonadati</taxon>
        <taxon>Pseudomonadota</taxon>
        <taxon>Alphaproteobacteria</taxon>
        <taxon>Acetobacterales</taxon>
        <taxon>Acetobacteraceae</taxon>
        <taxon>Lichenicola</taxon>
    </lineage>
</organism>
<reference evidence="1 2" key="1">
    <citation type="journal article" date="2014" name="World J. Microbiol. Biotechnol.">
        <title>Biodiversity and physiological characteristics of Antarctic and Arctic lichens-associated bacteria.</title>
        <authorList>
            <person name="Lee Y.M."/>
            <person name="Kim E.H."/>
            <person name="Lee H.K."/>
            <person name="Hong S.G."/>
        </authorList>
    </citation>
    <scope>NUCLEOTIDE SEQUENCE [LARGE SCALE GENOMIC DNA]</scope>
    <source>
        <strain evidence="1 2">PAMC 26569</strain>
        <plasmid evidence="1">unnamed2</plasmid>
    </source>
</reference>
<dbReference type="Proteomes" id="UP000500767">
    <property type="component" value="Plasmid unnamed2"/>
</dbReference>
<proteinExistence type="predicted"/>
<geneLocation type="plasmid" evidence="1 2">
    <name>unnamed2</name>
</geneLocation>
<dbReference type="EMBL" id="CP053710">
    <property type="protein sequence ID" value="QKE93324.1"/>
    <property type="molecule type" value="Genomic_DNA"/>
</dbReference>
<dbReference type="KEGG" id="lck:HN018_24250"/>
<keyword evidence="1" id="KW-0614">Plasmid</keyword>